<comment type="caution">
    <text evidence="2">The sequence shown here is derived from an EMBL/GenBank/DDBJ whole genome shotgun (WGS) entry which is preliminary data.</text>
</comment>
<keyword evidence="1" id="KW-0472">Membrane</keyword>
<feature type="transmembrane region" description="Helical" evidence="1">
    <location>
        <begin position="30"/>
        <end position="54"/>
    </location>
</feature>
<evidence type="ECO:0008006" key="4">
    <source>
        <dbReference type="Google" id="ProtNLM"/>
    </source>
</evidence>
<evidence type="ECO:0000313" key="3">
    <source>
        <dbReference type="Proteomes" id="UP000013190"/>
    </source>
</evidence>
<sequence>MFDQTLSAPIQPQYDHPLSAKGRFNRLSYLGWYGLLSISWTVLFILIATISASLSVNNVQIHEPILSAFSGIGGIALIALWFAGFYFQIVFLIRRLHDLNKTGWLCLLLLVPIIQFFFTLYVLFAAGTPHRNDYGDVRPSTTWEKLFAWIMIILSFMMIFGMFIFSYYFASPDFWDTPTQILQNTTEYF</sequence>
<gene>
    <name evidence="2" type="ORF">F992_00725</name>
</gene>
<dbReference type="Pfam" id="PF05656">
    <property type="entry name" value="DUF805"/>
    <property type="match status" value="1"/>
</dbReference>
<dbReference type="Proteomes" id="UP000013190">
    <property type="component" value="Unassembled WGS sequence"/>
</dbReference>
<reference evidence="2 3" key="2">
    <citation type="journal article" date="2016" name="Int. J. Syst. Evol. Microbiol.">
        <title>Taxonomy of haemolytic and/or proteolytic strains of the genus Acinetobacter with the proposal of Acinetobacter courvalinii sp. nov. (genomic species 14 sensu Bouvet &amp; Jeanjean), Acinetobacter dispersus sp. nov. (genomic species 17), Acinetobacter modestus sp. nov., Acinetobacter proteolyticus sp. nov. and Acinetobacter vivianii sp. nov.</title>
        <authorList>
            <person name="Nemec A."/>
            <person name="Radolfova-Krizova L."/>
            <person name="Maixnerova M."/>
            <person name="Vrestiakova E."/>
            <person name="Jezek P."/>
            <person name="Sedo O."/>
        </authorList>
    </citation>
    <scope>NUCLEOTIDE SEQUENCE [LARGE SCALE GENOMIC DNA]</scope>
    <source>
        <strain evidence="2 3">NIPH 236</strain>
    </source>
</reference>
<feature type="transmembrane region" description="Helical" evidence="1">
    <location>
        <begin position="105"/>
        <end position="126"/>
    </location>
</feature>
<dbReference type="RefSeq" id="WP_004659921.1">
    <property type="nucleotide sequence ID" value="NZ_BMDV01000003.1"/>
</dbReference>
<accession>A0ABN0JR53</accession>
<dbReference type="InterPro" id="IPR008523">
    <property type="entry name" value="DUF805"/>
</dbReference>
<keyword evidence="1" id="KW-1133">Transmembrane helix</keyword>
<feature type="transmembrane region" description="Helical" evidence="1">
    <location>
        <begin position="146"/>
        <end position="170"/>
    </location>
</feature>
<dbReference type="PANTHER" id="PTHR34980:SF3">
    <property type="entry name" value="BLR8105 PROTEIN"/>
    <property type="match status" value="1"/>
</dbReference>
<organism evidence="2 3">
    <name type="scientific">Acinetobacter modestus</name>
    <dbReference type="NCBI Taxonomy" id="1776740"/>
    <lineage>
        <taxon>Bacteria</taxon>
        <taxon>Pseudomonadati</taxon>
        <taxon>Pseudomonadota</taxon>
        <taxon>Gammaproteobacteria</taxon>
        <taxon>Moraxellales</taxon>
        <taxon>Moraxellaceae</taxon>
        <taxon>Acinetobacter</taxon>
    </lineage>
</organism>
<name>A0ABN0JR53_9GAMM</name>
<dbReference type="EMBL" id="APOJ01000016">
    <property type="protein sequence ID" value="ENU27897.1"/>
    <property type="molecule type" value="Genomic_DNA"/>
</dbReference>
<dbReference type="PANTHER" id="PTHR34980">
    <property type="entry name" value="INNER MEMBRANE PROTEIN-RELATED-RELATED"/>
    <property type="match status" value="1"/>
</dbReference>
<reference evidence="3" key="1">
    <citation type="submission" date="2013-02" db="EMBL/GenBank/DDBJ databases">
        <title>The Genome Sequence of Acinetobacter sp. NIPH 236.</title>
        <authorList>
            <consortium name="The Broad Institute Genome Sequencing Platform"/>
            <consortium name="The Broad Institute Genome Sequencing Center for Infectious Disease"/>
            <person name="Cerqueira G."/>
            <person name="Feldgarden M."/>
            <person name="Courvalin P."/>
            <person name="Perichon B."/>
            <person name="Grillot-Courvalin C."/>
            <person name="Clermont D."/>
            <person name="Rocha E."/>
            <person name="Yoon E.-J."/>
            <person name="Nemec A."/>
            <person name="Walker B."/>
            <person name="Young S.K."/>
            <person name="Zeng Q."/>
            <person name="Gargeya S."/>
            <person name="Fitzgerald M."/>
            <person name="Haas B."/>
            <person name="Abouelleil A."/>
            <person name="Alvarado L."/>
            <person name="Arachchi H.M."/>
            <person name="Berlin A.M."/>
            <person name="Chapman S.B."/>
            <person name="Dewar J."/>
            <person name="Goldberg J."/>
            <person name="Griggs A."/>
            <person name="Gujja S."/>
            <person name="Hansen M."/>
            <person name="Howarth C."/>
            <person name="Imamovic A."/>
            <person name="Larimer J."/>
            <person name="McCowan C."/>
            <person name="Murphy C."/>
            <person name="Neiman D."/>
            <person name="Pearson M."/>
            <person name="Priest M."/>
            <person name="Roberts A."/>
            <person name="Saif S."/>
            <person name="Shea T."/>
            <person name="Sisk P."/>
            <person name="Sykes S."/>
            <person name="Wortman J."/>
            <person name="Nusbaum C."/>
            <person name="Birren B."/>
        </authorList>
    </citation>
    <scope>NUCLEOTIDE SEQUENCE [LARGE SCALE GENOMIC DNA]</scope>
    <source>
        <strain evidence="3">NIPH 236</strain>
    </source>
</reference>
<keyword evidence="1" id="KW-0812">Transmembrane</keyword>
<evidence type="ECO:0000313" key="2">
    <source>
        <dbReference type="EMBL" id="ENU27897.1"/>
    </source>
</evidence>
<protein>
    <recommendedName>
        <fullName evidence="4">DUF805 domain-containing protein</fullName>
    </recommendedName>
</protein>
<proteinExistence type="predicted"/>
<evidence type="ECO:0000256" key="1">
    <source>
        <dbReference type="SAM" id="Phobius"/>
    </source>
</evidence>
<keyword evidence="3" id="KW-1185">Reference proteome</keyword>
<dbReference type="GeneID" id="92834149"/>
<feature type="transmembrane region" description="Helical" evidence="1">
    <location>
        <begin position="66"/>
        <end position="93"/>
    </location>
</feature>